<dbReference type="InterPro" id="IPR011034">
    <property type="entry name" value="Formyl_transferase-like_C_sf"/>
</dbReference>
<evidence type="ECO:0000259" key="6">
    <source>
        <dbReference type="Pfam" id="PF00551"/>
    </source>
</evidence>
<dbReference type="InterPro" id="IPR005794">
    <property type="entry name" value="Fmt"/>
</dbReference>
<evidence type="ECO:0000256" key="2">
    <source>
        <dbReference type="ARBA" id="ARBA00012261"/>
    </source>
</evidence>
<dbReference type="CDD" id="cd08704">
    <property type="entry name" value="Met_tRNA_FMT_C"/>
    <property type="match status" value="1"/>
</dbReference>
<dbReference type="InterPro" id="IPR036477">
    <property type="entry name" value="Formyl_transf_N_sf"/>
</dbReference>
<dbReference type="Proteomes" id="UP000035337">
    <property type="component" value="Chromosome"/>
</dbReference>
<organism evidence="8 9">
    <name type="scientific">Endomicrobium proavitum</name>
    <dbReference type="NCBI Taxonomy" id="1408281"/>
    <lineage>
        <taxon>Bacteria</taxon>
        <taxon>Pseudomonadati</taxon>
        <taxon>Elusimicrobiota</taxon>
        <taxon>Endomicrobiia</taxon>
        <taxon>Endomicrobiales</taxon>
        <taxon>Endomicrobiaceae</taxon>
        <taxon>Endomicrobium</taxon>
    </lineage>
</organism>
<feature type="binding site" evidence="5">
    <location>
        <begin position="107"/>
        <end position="110"/>
    </location>
    <ligand>
        <name>(6S)-5,6,7,8-tetrahydrofolate</name>
        <dbReference type="ChEBI" id="CHEBI:57453"/>
    </ligand>
</feature>
<dbReference type="PANTHER" id="PTHR11138">
    <property type="entry name" value="METHIONYL-TRNA FORMYLTRANSFERASE"/>
    <property type="match status" value="1"/>
</dbReference>
<dbReference type="RefSeq" id="WP_052570600.1">
    <property type="nucleotide sequence ID" value="NZ_CP009498.1"/>
</dbReference>
<dbReference type="STRING" id="1408281.Epro_0673"/>
<keyword evidence="4 5" id="KW-0648">Protein biosynthesis</keyword>
<sequence length="321" mass="36005">MKILYFGTASISKSFLEVLFKDKHEIFCVTMPDKPAFRGQKLTPPAVKSFALEKCLQIIQPEKFTQDVIDEIKNFNADAGVVVAYGKLIPRAVFDLPKFKTFNIHFSLLPKYRGAAPVQFAVLNGEKETGVSSFYIEEALDAGKLLVQEKLPVDIKDTSESLFAKLIPLGIDVMRETLSLFEQGETQGYAQEGTPTFARTFKKEDGLLDWNKSAFEIYNKIRAFYPWPGTFSLVSRGKLEGKRIKFIEVEILDDKTENSDTGKVYSIEKNAGFTVLCKTGKILVKKVQPDNKPVMSAWGFLQSGQLAEGDFFGGLTVLRHK</sequence>
<gene>
    <name evidence="5 8" type="primary">fmt</name>
    <name evidence="8" type="ORF">Epro_0673</name>
</gene>
<dbReference type="InterPro" id="IPR002376">
    <property type="entry name" value="Formyl_transf_N"/>
</dbReference>
<protein>
    <recommendedName>
        <fullName evidence="2 5">Methionyl-tRNA formyltransferase</fullName>
        <ecNumber evidence="2 5">2.1.2.9</ecNumber>
    </recommendedName>
</protein>
<comment type="catalytic activity">
    <reaction evidence="5">
        <text>L-methionyl-tRNA(fMet) + (6R)-10-formyltetrahydrofolate = N-formyl-L-methionyl-tRNA(fMet) + (6S)-5,6,7,8-tetrahydrofolate + H(+)</text>
        <dbReference type="Rhea" id="RHEA:24380"/>
        <dbReference type="Rhea" id="RHEA-COMP:9952"/>
        <dbReference type="Rhea" id="RHEA-COMP:9953"/>
        <dbReference type="ChEBI" id="CHEBI:15378"/>
        <dbReference type="ChEBI" id="CHEBI:57453"/>
        <dbReference type="ChEBI" id="CHEBI:78530"/>
        <dbReference type="ChEBI" id="CHEBI:78844"/>
        <dbReference type="ChEBI" id="CHEBI:195366"/>
        <dbReference type="EC" id="2.1.2.9"/>
    </reaction>
</comment>
<dbReference type="GO" id="GO:0004479">
    <property type="term" value="F:methionyl-tRNA formyltransferase activity"/>
    <property type="evidence" value="ECO:0007669"/>
    <property type="project" value="UniProtKB-UniRule"/>
</dbReference>
<keyword evidence="3 5" id="KW-0808">Transferase</keyword>
<dbReference type="PATRIC" id="fig|1408281.3.peg.689"/>
<dbReference type="EMBL" id="CP009498">
    <property type="protein sequence ID" value="AKL98052.1"/>
    <property type="molecule type" value="Genomic_DNA"/>
</dbReference>
<name>A0A0G3WJL4_9BACT</name>
<dbReference type="SUPFAM" id="SSF50486">
    <property type="entry name" value="FMT C-terminal domain-like"/>
    <property type="match status" value="1"/>
</dbReference>
<evidence type="ECO:0000259" key="7">
    <source>
        <dbReference type="Pfam" id="PF02911"/>
    </source>
</evidence>
<dbReference type="EC" id="2.1.2.9" evidence="2 5"/>
<dbReference type="PANTHER" id="PTHR11138:SF5">
    <property type="entry name" value="METHIONYL-TRNA FORMYLTRANSFERASE, MITOCHONDRIAL"/>
    <property type="match status" value="1"/>
</dbReference>
<dbReference type="GO" id="GO:0005829">
    <property type="term" value="C:cytosol"/>
    <property type="evidence" value="ECO:0007669"/>
    <property type="project" value="TreeGrafter"/>
</dbReference>
<evidence type="ECO:0000256" key="1">
    <source>
        <dbReference type="ARBA" id="ARBA00010699"/>
    </source>
</evidence>
<dbReference type="NCBIfam" id="TIGR00460">
    <property type="entry name" value="fmt"/>
    <property type="match status" value="1"/>
</dbReference>
<dbReference type="SUPFAM" id="SSF53328">
    <property type="entry name" value="Formyltransferase"/>
    <property type="match status" value="1"/>
</dbReference>
<keyword evidence="9" id="KW-1185">Reference proteome</keyword>
<proteinExistence type="inferred from homology"/>
<comment type="similarity">
    <text evidence="1 5">Belongs to the Fmt family.</text>
</comment>
<comment type="function">
    <text evidence="5">Attaches a formyl group to the free amino group of methionyl-tRNA(fMet). The formyl group appears to play a dual role in the initiator identity of N-formylmethionyl-tRNA by promoting its recognition by IF2 and preventing the misappropriation of this tRNA by the elongation apparatus.</text>
</comment>
<dbReference type="AlphaFoldDB" id="A0A0G3WJL4"/>
<evidence type="ECO:0000313" key="8">
    <source>
        <dbReference type="EMBL" id="AKL98052.1"/>
    </source>
</evidence>
<dbReference type="InterPro" id="IPR041711">
    <property type="entry name" value="Met-tRNA-FMT_N"/>
</dbReference>
<dbReference type="KEGG" id="epo:Epro_0673"/>
<evidence type="ECO:0000256" key="4">
    <source>
        <dbReference type="ARBA" id="ARBA00022917"/>
    </source>
</evidence>
<dbReference type="Gene3D" id="3.40.50.12230">
    <property type="match status" value="1"/>
</dbReference>
<dbReference type="OrthoDB" id="9802815at2"/>
<dbReference type="InterPro" id="IPR005793">
    <property type="entry name" value="Formyl_trans_C"/>
</dbReference>
<evidence type="ECO:0000313" key="9">
    <source>
        <dbReference type="Proteomes" id="UP000035337"/>
    </source>
</evidence>
<dbReference type="InterPro" id="IPR044135">
    <property type="entry name" value="Met-tRNA-FMT_C"/>
</dbReference>
<dbReference type="CDD" id="cd08646">
    <property type="entry name" value="FMT_core_Met-tRNA-FMT_N"/>
    <property type="match status" value="1"/>
</dbReference>
<dbReference type="Pfam" id="PF00551">
    <property type="entry name" value="Formyl_trans_N"/>
    <property type="match status" value="1"/>
</dbReference>
<evidence type="ECO:0000256" key="3">
    <source>
        <dbReference type="ARBA" id="ARBA00022679"/>
    </source>
</evidence>
<feature type="domain" description="Formyl transferase N-terminal" evidence="6">
    <location>
        <begin position="1"/>
        <end position="168"/>
    </location>
</feature>
<dbReference type="HAMAP" id="MF_00182">
    <property type="entry name" value="Formyl_trans"/>
    <property type="match status" value="1"/>
</dbReference>
<feature type="domain" description="Formyl transferase C-terminal" evidence="7">
    <location>
        <begin position="202"/>
        <end position="303"/>
    </location>
</feature>
<reference evidence="8 9" key="1">
    <citation type="submission" date="2014-09" db="EMBL/GenBank/DDBJ databases">
        <title>Complete genome sequence of Endomicrobium proavitum.</title>
        <authorList>
            <person name="Zheng H."/>
        </authorList>
    </citation>
    <scope>NUCLEOTIDE SEQUENCE [LARGE SCALE GENOMIC DNA]</scope>
    <source>
        <strain evidence="8 9">Rsa215</strain>
    </source>
</reference>
<dbReference type="Pfam" id="PF02911">
    <property type="entry name" value="Formyl_trans_C"/>
    <property type="match status" value="1"/>
</dbReference>
<accession>A0A0G3WJL4</accession>
<evidence type="ECO:0000256" key="5">
    <source>
        <dbReference type="HAMAP-Rule" id="MF_00182"/>
    </source>
</evidence>